<sequence>MITLKSYNLRNCVKILVCILSCIIGILYAGSFIDDNIDIKSYLDNAFILNFNHDKKPLLYLKDKLANNKDIKIRVLGDSHIAGDFITHELREIIGDINSVGFVYPLMPKYHNNFLVQYEEKNFTIFDSRKRGYDILDYALGGVVAMPEKLGASITIDVNEKSLASLNSKDFIVQIIFQSKENTRSFRIEDSNGLVEVLTPSSNRWEIAKYHLRFPITIEALYENAKLGGYFIYKQEEPSLIEHLGINGARSDIWLRWNLDSIKEQLSLLEYDLVILCYGSNDAVFDNLSKERFIDFYSEFIDILREYNPNSVILIVSPPPVMLIKEDSKTKEYTMAKSFEPVKEWIYDIAQNQRLILFDIDDFIRSTGGKDCWILNNLSKSDVHLTPSGYRLLAHAIYKSLQDVLNEF</sequence>
<evidence type="ECO:0000259" key="3">
    <source>
        <dbReference type="Pfam" id="PF22753"/>
    </source>
</evidence>
<dbReference type="Proteomes" id="UP000029922">
    <property type="component" value="Unassembled WGS sequence"/>
</dbReference>
<feature type="domain" description="SGNH hydrolase-type esterase" evidence="2">
    <location>
        <begin position="241"/>
        <end position="392"/>
    </location>
</feature>
<feature type="transmembrane region" description="Helical" evidence="1">
    <location>
        <begin position="12"/>
        <end position="33"/>
    </location>
</feature>
<protein>
    <submittedName>
        <fullName evidence="4">Uncharacterized protein</fullName>
    </submittedName>
</protein>
<name>A0A4V6YSB9_9HELI</name>
<evidence type="ECO:0000313" key="5">
    <source>
        <dbReference type="Proteomes" id="UP000029922"/>
    </source>
</evidence>
<dbReference type="Gene3D" id="3.40.50.1110">
    <property type="entry name" value="SGNH hydrolase"/>
    <property type="match status" value="1"/>
</dbReference>
<dbReference type="GO" id="GO:0016788">
    <property type="term" value="F:hydrolase activity, acting on ester bonds"/>
    <property type="evidence" value="ECO:0007669"/>
    <property type="project" value="UniProtKB-ARBA"/>
</dbReference>
<evidence type="ECO:0000313" key="4">
    <source>
        <dbReference type="EMBL" id="TLD97982.1"/>
    </source>
</evidence>
<dbReference type="PANTHER" id="PTHR30383:SF29">
    <property type="entry name" value="SGNH HYDROLASE-TYPE ESTERASE DOMAIN-CONTAINING PROTEIN"/>
    <property type="match status" value="1"/>
</dbReference>
<dbReference type="PANTHER" id="PTHR30383">
    <property type="entry name" value="THIOESTERASE 1/PROTEASE 1/LYSOPHOSPHOLIPASE L1"/>
    <property type="match status" value="1"/>
</dbReference>
<dbReference type="Gene3D" id="2.60.120.1360">
    <property type="match status" value="1"/>
</dbReference>
<keyword evidence="1" id="KW-0472">Membrane</keyword>
<evidence type="ECO:0000256" key="1">
    <source>
        <dbReference type="SAM" id="Phobius"/>
    </source>
</evidence>
<evidence type="ECO:0000259" key="2">
    <source>
        <dbReference type="Pfam" id="PF13472"/>
    </source>
</evidence>
<dbReference type="InterPro" id="IPR055041">
    <property type="entry name" value="Ape1_N"/>
</dbReference>
<dbReference type="OrthoDB" id="5318134at2"/>
<keyword evidence="1" id="KW-1133">Transmembrane helix</keyword>
<reference evidence="4 5" key="1">
    <citation type="journal article" date="2014" name="Genome Announc.">
        <title>Draft genome sequences of eight enterohepatic helicobacter species isolated from both laboratory and wild rodents.</title>
        <authorList>
            <person name="Sheh A."/>
            <person name="Shen Z."/>
            <person name="Fox J.G."/>
        </authorList>
    </citation>
    <scope>NUCLEOTIDE SEQUENCE [LARGE SCALE GENOMIC DNA]</scope>
    <source>
        <strain evidence="4 5">ST1</strain>
    </source>
</reference>
<dbReference type="InterPro" id="IPR013830">
    <property type="entry name" value="SGNH_hydro"/>
</dbReference>
<dbReference type="EMBL" id="JRPD02000047">
    <property type="protein sequence ID" value="TLD97982.1"/>
    <property type="molecule type" value="Genomic_DNA"/>
</dbReference>
<dbReference type="SUPFAM" id="SSF52266">
    <property type="entry name" value="SGNH hydrolase"/>
    <property type="match status" value="1"/>
</dbReference>
<proteinExistence type="predicted"/>
<keyword evidence="1" id="KW-0812">Transmembrane</keyword>
<dbReference type="InterPro" id="IPR051532">
    <property type="entry name" value="Ester_Hydrolysis_Enzymes"/>
</dbReference>
<organism evidence="4 5">
    <name type="scientific">Helicobacter muridarum</name>
    <dbReference type="NCBI Taxonomy" id="216"/>
    <lineage>
        <taxon>Bacteria</taxon>
        <taxon>Pseudomonadati</taxon>
        <taxon>Campylobacterota</taxon>
        <taxon>Epsilonproteobacteria</taxon>
        <taxon>Campylobacterales</taxon>
        <taxon>Helicobacteraceae</taxon>
        <taxon>Helicobacter</taxon>
    </lineage>
</organism>
<dbReference type="STRING" id="216.LS73_06530"/>
<gene>
    <name evidence="4" type="ORF">LS73_009570</name>
</gene>
<dbReference type="AlphaFoldDB" id="A0A4V6YSB9"/>
<dbReference type="Pfam" id="PF22753">
    <property type="entry name" value="Ape1_N"/>
    <property type="match status" value="1"/>
</dbReference>
<accession>A0A4V6YSB9</accession>
<comment type="caution">
    <text evidence="4">The sequence shown here is derived from an EMBL/GenBank/DDBJ whole genome shotgun (WGS) entry which is preliminary data.</text>
</comment>
<dbReference type="InterPro" id="IPR036514">
    <property type="entry name" value="SGNH_hydro_sf"/>
</dbReference>
<feature type="domain" description="Peptidoglycan O-acetylesterase N-terminal" evidence="3">
    <location>
        <begin position="100"/>
        <end position="217"/>
    </location>
</feature>
<dbReference type="Pfam" id="PF13472">
    <property type="entry name" value="Lipase_GDSL_2"/>
    <property type="match status" value="1"/>
</dbReference>